<evidence type="ECO:0008006" key="4">
    <source>
        <dbReference type="Google" id="ProtNLM"/>
    </source>
</evidence>
<accession>A0A1Z5RIC6</accession>
<reference evidence="3" key="2">
    <citation type="journal article" date="2018" name="Plant J.">
        <title>The Sorghum bicolor reference genome: improved assembly, gene annotations, a transcriptome atlas, and signatures of genome organization.</title>
        <authorList>
            <person name="McCormick R.F."/>
            <person name="Truong S.K."/>
            <person name="Sreedasyam A."/>
            <person name="Jenkins J."/>
            <person name="Shu S."/>
            <person name="Sims D."/>
            <person name="Kennedy M."/>
            <person name="Amirebrahimi M."/>
            <person name="Weers B.D."/>
            <person name="McKinley B."/>
            <person name="Mattison A."/>
            <person name="Morishige D.T."/>
            <person name="Grimwood J."/>
            <person name="Schmutz J."/>
            <person name="Mullet J.E."/>
        </authorList>
    </citation>
    <scope>NUCLEOTIDE SEQUENCE [LARGE SCALE GENOMIC DNA]</scope>
    <source>
        <strain evidence="3">cv. BTx623</strain>
    </source>
</reference>
<protein>
    <recommendedName>
        <fullName evidence="4">DUF1618 domain-containing protein</fullName>
    </recommendedName>
</protein>
<feature type="compositionally biased region" description="Polar residues" evidence="1">
    <location>
        <begin position="51"/>
        <end position="76"/>
    </location>
</feature>
<evidence type="ECO:0000313" key="3">
    <source>
        <dbReference type="Proteomes" id="UP000000768"/>
    </source>
</evidence>
<reference evidence="2 3" key="1">
    <citation type="journal article" date="2009" name="Nature">
        <title>The Sorghum bicolor genome and the diversification of grasses.</title>
        <authorList>
            <person name="Paterson A.H."/>
            <person name="Bowers J.E."/>
            <person name="Bruggmann R."/>
            <person name="Dubchak I."/>
            <person name="Grimwood J."/>
            <person name="Gundlach H."/>
            <person name="Haberer G."/>
            <person name="Hellsten U."/>
            <person name="Mitros T."/>
            <person name="Poliakov A."/>
            <person name="Schmutz J."/>
            <person name="Spannagl M."/>
            <person name="Tang H."/>
            <person name="Wang X."/>
            <person name="Wicker T."/>
            <person name="Bharti A.K."/>
            <person name="Chapman J."/>
            <person name="Feltus F.A."/>
            <person name="Gowik U."/>
            <person name="Grigoriev I.V."/>
            <person name="Lyons E."/>
            <person name="Maher C.A."/>
            <person name="Martis M."/>
            <person name="Narechania A."/>
            <person name="Otillar R.P."/>
            <person name="Penning B.W."/>
            <person name="Salamov A.A."/>
            <person name="Wang Y."/>
            <person name="Zhang L."/>
            <person name="Carpita N.C."/>
            <person name="Freeling M."/>
            <person name="Gingle A.R."/>
            <person name="Hash C.T."/>
            <person name="Keller B."/>
            <person name="Klein P."/>
            <person name="Kresovich S."/>
            <person name="McCann M.C."/>
            <person name="Ming R."/>
            <person name="Peterson D.G."/>
            <person name="Mehboob-ur-Rahman"/>
            <person name="Ware D."/>
            <person name="Westhoff P."/>
            <person name="Mayer K.F."/>
            <person name="Messing J."/>
            <person name="Rokhsar D.S."/>
        </authorList>
    </citation>
    <scope>NUCLEOTIDE SEQUENCE [LARGE SCALE GENOMIC DNA]</scope>
    <source>
        <strain evidence="3">cv. BTx623</strain>
    </source>
</reference>
<proteinExistence type="predicted"/>
<dbReference type="FunCoup" id="A0A1Z5RIC6">
    <property type="interactions" value="638"/>
</dbReference>
<dbReference type="eggNOG" id="ENOG502R73F">
    <property type="taxonomic scope" value="Eukaryota"/>
</dbReference>
<sequence length="429" mass="46685">MAAGYTTERAGAVSARRRPGGSRQPKQMASKTTQPAPKPIAGYYHTVDPNYGSSQEGSSNNHVFVPSQSTASNDGSQFPLDFLPSGTDGGGWEIADSRGSLLLLYRGVKLPNIFDAAKGANPGLVVCEPMTRQYKEVPCSPEDDLKGHKCLGLFLLHGDKTRRFCGGGIDISLSNFKVMAALLRPHCFSSGHGVPVACMFSRSSVSSVFSMEREVKGAWRSSVFSIGSDWHIVKRAWGVQGIDVPSTIESFYLAGRACGSLYWGIEGTAGVALVLDEDTAGFSTAVLPEATLGSHGRCSFRVIGGGDGVMHVVRVIDNDLLKVYTRIHGGDDKWVVERLVRLREATGELPGREDGYFQGEAVIVDAHDTYVLLTPREKTWLFSVVLETMEVDRGHERNKYAGPGYPWELPLPVRKPWSPISRLFSCIEI</sequence>
<dbReference type="EMBL" id="CM000764">
    <property type="protein sequence ID" value="OQU83494.1"/>
    <property type="molecule type" value="Genomic_DNA"/>
</dbReference>
<dbReference type="OMA" id="TWEIADS"/>
<organism evidence="2 3">
    <name type="scientific">Sorghum bicolor</name>
    <name type="common">Sorghum</name>
    <name type="synonym">Sorghum vulgare</name>
    <dbReference type="NCBI Taxonomy" id="4558"/>
    <lineage>
        <taxon>Eukaryota</taxon>
        <taxon>Viridiplantae</taxon>
        <taxon>Streptophyta</taxon>
        <taxon>Embryophyta</taxon>
        <taxon>Tracheophyta</taxon>
        <taxon>Spermatophyta</taxon>
        <taxon>Magnoliopsida</taxon>
        <taxon>Liliopsida</taxon>
        <taxon>Poales</taxon>
        <taxon>Poaceae</taxon>
        <taxon>PACMAD clade</taxon>
        <taxon>Panicoideae</taxon>
        <taxon>Andropogonodae</taxon>
        <taxon>Andropogoneae</taxon>
        <taxon>Sorghinae</taxon>
        <taxon>Sorghum</taxon>
    </lineage>
</organism>
<keyword evidence="3" id="KW-1185">Reference proteome</keyword>
<dbReference type="Gramene" id="OQU83494">
    <property type="protein sequence ID" value="OQU83494"/>
    <property type="gene ID" value="SORBI_3005G125200"/>
</dbReference>
<dbReference type="PANTHER" id="PTHR33207">
    <property type="entry name" value="F-BOX DOMAIN CONTAINING PROTEIN-RELATED"/>
    <property type="match status" value="1"/>
</dbReference>
<evidence type="ECO:0000313" key="2">
    <source>
        <dbReference type="EMBL" id="OQU83494.1"/>
    </source>
</evidence>
<feature type="compositionally biased region" description="Polar residues" evidence="1">
    <location>
        <begin position="24"/>
        <end position="35"/>
    </location>
</feature>
<dbReference type="InParanoid" id="A0A1Z5RIC6"/>
<dbReference type="Proteomes" id="UP000000768">
    <property type="component" value="Chromosome 5"/>
</dbReference>
<name>A0A1Z5RIC6_SORBI</name>
<gene>
    <name evidence="2" type="ORF">SORBI_3005G125200</name>
</gene>
<dbReference type="AlphaFoldDB" id="A0A1Z5RIC6"/>
<feature type="region of interest" description="Disordered" evidence="1">
    <location>
        <begin position="1"/>
        <end position="78"/>
    </location>
</feature>
<evidence type="ECO:0000256" key="1">
    <source>
        <dbReference type="SAM" id="MobiDB-lite"/>
    </source>
</evidence>